<evidence type="ECO:0000256" key="1">
    <source>
        <dbReference type="ARBA" id="ARBA00006745"/>
    </source>
</evidence>
<reference evidence="4" key="1">
    <citation type="journal article" date="2014" name="Int. J. Syst. Evol. Microbiol.">
        <title>Complete genome sequence of Corynebacterium casei LMG S-19264T (=DSM 44701T), isolated from a smear-ripened cheese.</title>
        <authorList>
            <consortium name="US DOE Joint Genome Institute (JGI-PGF)"/>
            <person name="Walter F."/>
            <person name="Albersmeier A."/>
            <person name="Kalinowski J."/>
            <person name="Ruckert C."/>
        </authorList>
    </citation>
    <scope>NUCLEOTIDE SEQUENCE</scope>
    <source>
        <strain evidence="4">VKM B-1606</strain>
    </source>
</reference>
<accession>A0A9W6IWH5</accession>
<organism evidence="4 7">
    <name type="scientific">Methylopila capsulata</name>
    <dbReference type="NCBI Taxonomy" id="61654"/>
    <lineage>
        <taxon>Bacteria</taxon>
        <taxon>Pseudomonadati</taxon>
        <taxon>Pseudomonadota</taxon>
        <taxon>Alphaproteobacteria</taxon>
        <taxon>Hyphomicrobiales</taxon>
        <taxon>Methylopilaceae</taxon>
        <taxon>Methylopila</taxon>
    </lineage>
</organism>
<dbReference type="InterPro" id="IPR006680">
    <property type="entry name" value="Amidohydro-rel"/>
</dbReference>
<proteinExistence type="inferred from homology"/>
<sequence>MSEPLYDLVITGATVLTGAPASHAIDDAVIAISDGRFARIEAASRDAAPLRAHRSLHLPGRVVTPGLINVHTHANLSMVRGVAEDLGFAPAYTPGIPQGHMVTPDEAYAIARLGALEALLFGSTLINDTFVHADVVTPAMADVGLRVWSCGRIHDVDFSGVSVGRWDHVDAIGDKTLGEAIALAERYDGKSGGRIGVQLAAHAPDTCSTPFLRRIARAAEDTGLRVTTHLSQSKVELARIRERDGMSPPELLDELGLLNDRLTAAHCIHVSDGDIARIGNAGVHVAHIAKGNATGATIAPTHRLRAAGAKLTLGTDNMHADMVEVMRWALAVGRIQLGAVTPDWQPETVFEMATLAGARAMGLEDEIGSIEIGKRADFVAFDFRRPHLTPMTNALGNLVHVAQGRDAEVVAVDGELMVVDGKPTRVDADAVRRDAALAIEALWVRARGS</sequence>
<keyword evidence="2 5" id="KW-0378">Hydrolase</keyword>
<dbReference type="PANTHER" id="PTHR43794:SF11">
    <property type="entry name" value="AMIDOHYDROLASE-RELATED DOMAIN-CONTAINING PROTEIN"/>
    <property type="match status" value="1"/>
</dbReference>
<dbReference type="SUPFAM" id="SSF51556">
    <property type="entry name" value="Metallo-dependent hydrolases"/>
    <property type="match status" value="1"/>
</dbReference>
<evidence type="ECO:0000313" key="5">
    <source>
        <dbReference type="EMBL" id="MBM7852376.1"/>
    </source>
</evidence>
<reference evidence="4" key="3">
    <citation type="submission" date="2023-01" db="EMBL/GenBank/DDBJ databases">
        <authorList>
            <person name="Sun Q."/>
            <person name="Evtushenko L."/>
        </authorList>
    </citation>
    <scope>NUCLEOTIDE SEQUENCE</scope>
    <source>
        <strain evidence="4">VKM B-1606</strain>
    </source>
</reference>
<comment type="similarity">
    <text evidence="1">Belongs to the metallo-dependent hydrolases superfamily. ATZ/TRZ family.</text>
</comment>
<dbReference type="PANTHER" id="PTHR43794">
    <property type="entry name" value="AMINOHYDROLASE SSNA-RELATED"/>
    <property type="match status" value="1"/>
</dbReference>
<feature type="domain" description="Amidohydrolase-related" evidence="3">
    <location>
        <begin position="62"/>
        <end position="416"/>
    </location>
</feature>
<dbReference type="Gene3D" id="2.30.40.10">
    <property type="entry name" value="Urease, subunit C, domain 1"/>
    <property type="match status" value="1"/>
</dbReference>
<dbReference type="Proteomes" id="UP001143400">
    <property type="component" value="Unassembled WGS sequence"/>
</dbReference>
<dbReference type="EMBL" id="JAFBCY010000003">
    <property type="protein sequence ID" value="MBM7852376.1"/>
    <property type="molecule type" value="Genomic_DNA"/>
</dbReference>
<evidence type="ECO:0000259" key="3">
    <source>
        <dbReference type="Pfam" id="PF01979"/>
    </source>
</evidence>
<dbReference type="RefSeq" id="WP_204950771.1">
    <property type="nucleotide sequence ID" value="NZ_BSFF01000003.1"/>
</dbReference>
<keyword evidence="6" id="KW-1185">Reference proteome</keyword>
<dbReference type="Pfam" id="PF01979">
    <property type="entry name" value="Amidohydro_1"/>
    <property type="match status" value="1"/>
</dbReference>
<dbReference type="Proteomes" id="UP000758856">
    <property type="component" value="Unassembled WGS sequence"/>
</dbReference>
<dbReference type="EC" id="3.5.4.28" evidence="5"/>
<dbReference type="SUPFAM" id="SSF51338">
    <property type="entry name" value="Composite domain of metallo-dependent hydrolases"/>
    <property type="match status" value="2"/>
</dbReference>
<dbReference type="Gene3D" id="3.20.20.140">
    <property type="entry name" value="Metal-dependent hydrolases"/>
    <property type="match status" value="1"/>
</dbReference>
<dbReference type="EC" id="3.5.4.31" evidence="5"/>
<dbReference type="InterPro" id="IPR050287">
    <property type="entry name" value="MTA/SAH_deaminase"/>
</dbReference>
<dbReference type="InterPro" id="IPR032466">
    <property type="entry name" value="Metal_Hydrolase"/>
</dbReference>
<dbReference type="InterPro" id="IPR011059">
    <property type="entry name" value="Metal-dep_hydrolase_composite"/>
</dbReference>
<dbReference type="EMBL" id="BSFF01000003">
    <property type="protein sequence ID" value="GLK56585.1"/>
    <property type="molecule type" value="Genomic_DNA"/>
</dbReference>
<dbReference type="GO" id="GO:0090614">
    <property type="term" value="F:5'-methylthioadenosine deaminase activity"/>
    <property type="evidence" value="ECO:0007669"/>
    <property type="project" value="UniProtKB-EC"/>
</dbReference>
<evidence type="ECO:0000313" key="7">
    <source>
        <dbReference type="Proteomes" id="UP001143400"/>
    </source>
</evidence>
<evidence type="ECO:0000313" key="6">
    <source>
        <dbReference type="Proteomes" id="UP000758856"/>
    </source>
</evidence>
<dbReference type="AlphaFoldDB" id="A0A9W6IWH5"/>
<protein>
    <submittedName>
        <fullName evidence="4">5-methylthioadenosine/S-adenosylhomocysteine deaminase</fullName>
        <ecNumber evidence="5">3.5.4.28</ecNumber>
        <ecNumber evidence="5">3.5.4.31</ecNumber>
    </submittedName>
</protein>
<dbReference type="GO" id="GO:0050270">
    <property type="term" value="F:S-adenosylhomocysteine deaminase activity"/>
    <property type="evidence" value="ECO:0007669"/>
    <property type="project" value="UniProtKB-EC"/>
</dbReference>
<name>A0A9W6IWH5_9HYPH</name>
<gene>
    <name evidence="4" type="primary">mtaD</name>
    <name evidence="4" type="ORF">GCM10008170_26040</name>
    <name evidence="5" type="ORF">JOD31_002618</name>
</gene>
<evidence type="ECO:0000313" key="4">
    <source>
        <dbReference type="EMBL" id="GLK56585.1"/>
    </source>
</evidence>
<reference evidence="5 6" key="2">
    <citation type="submission" date="2021-01" db="EMBL/GenBank/DDBJ databases">
        <title>Genomic Encyclopedia of Type Strains, Phase IV (KMG-IV): sequencing the most valuable type-strain genomes for metagenomic binning, comparative biology and taxonomic classification.</title>
        <authorList>
            <person name="Goeker M."/>
        </authorList>
    </citation>
    <scope>NUCLEOTIDE SEQUENCE [LARGE SCALE GENOMIC DNA]</scope>
    <source>
        <strain evidence="5 6">DSM 6130</strain>
    </source>
</reference>
<comment type="caution">
    <text evidence="4">The sequence shown here is derived from an EMBL/GenBank/DDBJ whole genome shotgun (WGS) entry which is preliminary data.</text>
</comment>
<evidence type="ECO:0000256" key="2">
    <source>
        <dbReference type="ARBA" id="ARBA00022801"/>
    </source>
</evidence>